<proteinExistence type="inferred from homology"/>
<keyword evidence="2" id="KW-0349">Heme</keyword>
<dbReference type="InterPro" id="IPR036396">
    <property type="entry name" value="Cyt_P450_sf"/>
</dbReference>
<evidence type="ECO:0000256" key="2">
    <source>
        <dbReference type="RuleBase" id="RU000461"/>
    </source>
</evidence>
<dbReference type="InterPro" id="IPR001128">
    <property type="entry name" value="Cyt_P450"/>
</dbReference>
<dbReference type="PRINTS" id="PR00359">
    <property type="entry name" value="BP450"/>
</dbReference>
<protein>
    <submittedName>
        <fullName evidence="3">Cytochrome P450</fullName>
    </submittedName>
</protein>
<dbReference type="PROSITE" id="PS00086">
    <property type="entry name" value="CYTOCHROME_P450"/>
    <property type="match status" value="1"/>
</dbReference>
<dbReference type="Gene3D" id="1.10.630.10">
    <property type="entry name" value="Cytochrome P450"/>
    <property type="match status" value="1"/>
</dbReference>
<keyword evidence="4" id="KW-1185">Reference proteome</keyword>
<reference evidence="3 4" key="1">
    <citation type="submission" date="2024-10" db="EMBL/GenBank/DDBJ databases">
        <title>The Natural Products Discovery Center: Release of the First 8490 Sequenced Strains for Exploring Actinobacteria Biosynthetic Diversity.</title>
        <authorList>
            <person name="Kalkreuter E."/>
            <person name="Kautsar S.A."/>
            <person name="Yang D."/>
            <person name="Bader C.D."/>
            <person name="Teijaro C.N."/>
            <person name="Fluegel L."/>
            <person name="Davis C.M."/>
            <person name="Simpson J.R."/>
            <person name="Lauterbach L."/>
            <person name="Steele A.D."/>
            <person name="Gui C."/>
            <person name="Meng S."/>
            <person name="Li G."/>
            <person name="Viehrig K."/>
            <person name="Ye F."/>
            <person name="Su P."/>
            <person name="Kiefer A.F."/>
            <person name="Nichols A."/>
            <person name="Cepeda A.J."/>
            <person name="Yan W."/>
            <person name="Fan B."/>
            <person name="Jiang Y."/>
            <person name="Adhikari A."/>
            <person name="Zheng C.-J."/>
            <person name="Schuster L."/>
            <person name="Cowan T.M."/>
            <person name="Smanski M.J."/>
            <person name="Chevrette M.G."/>
            <person name="De Carvalho L.P.S."/>
            <person name="Shen B."/>
        </authorList>
    </citation>
    <scope>NUCLEOTIDE SEQUENCE [LARGE SCALE GENOMIC DNA]</scope>
    <source>
        <strain evidence="3 4">NPDC093086</strain>
    </source>
</reference>
<dbReference type="InterPro" id="IPR002397">
    <property type="entry name" value="Cyt_P450_B"/>
</dbReference>
<organism evidence="3 4">
    <name type="scientific">Streptomyces ardesiacus</name>
    <dbReference type="NCBI Taxonomy" id="285564"/>
    <lineage>
        <taxon>Bacteria</taxon>
        <taxon>Bacillati</taxon>
        <taxon>Actinomycetota</taxon>
        <taxon>Actinomycetes</taxon>
        <taxon>Kitasatosporales</taxon>
        <taxon>Streptomycetaceae</taxon>
        <taxon>Streptomyces</taxon>
    </lineage>
</organism>
<dbReference type="Pfam" id="PF00067">
    <property type="entry name" value="p450"/>
    <property type="match status" value="1"/>
</dbReference>
<dbReference type="PRINTS" id="PR00385">
    <property type="entry name" value="P450"/>
</dbReference>
<dbReference type="PANTHER" id="PTHR46696:SF1">
    <property type="entry name" value="CYTOCHROME P450 YJIB-RELATED"/>
    <property type="match status" value="1"/>
</dbReference>
<sequence length="411" mass="45577">MTETTEPTTAAGEKAEGCPFARMPFDDTYHADPYATYALMHREGKAHRIETPAGAPSWYVTGYEEVRQGLGDKRLVRNIKHANPAYRDNLAVPSAFLSNTLASEDPPNHTRLRKFMNRAFAIRRIRALRPRIEEITEQLIDAMGETGETDLIAALAAPLPIAVIGDMLGVPEEDRGNFAYWSDTILSLDRAASQEAGESMLAFLQELIAKRRAEPGDDVVSEWIATRDDDGNELTEEELVGLGFMILLGGYDTTVGMIGGSVMALLDNPERLAELRENPEKLPDAVEEFLRYYGTAHTSARRFAAEDLELGGTTIRAGDQVMLCMAAADRDPERFEDPDVLSFDRPENHHVAFGYGPHYCPGSELARLEMSVALEAVLRRLPGLALTTPVKDIPWRRAYLIRIPTSIPVSY</sequence>
<keyword evidence="2" id="KW-0503">Monooxygenase</keyword>
<gene>
    <name evidence="3" type="ORF">ACIQFM_30445</name>
</gene>
<dbReference type="CDD" id="cd11029">
    <property type="entry name" value="CYP107-like"/>
    <property type="match status" value="1"/>
</dbReference>
<keyword evidence="2" id="KW-0408">Iron</keyword>
<dbReference type="RefSeq" id="WP_051783753.1">
    <property type="nucleotide sequence ID" value="NZ_BBOK01000003.1"/>
</dbReference>
<name>A0ABW8HIQ2_9ACTN</name>
<dbReference type="InterPro" id="IPR017972">
    <property type="entry name" value="Cyt_P450_CS"/>
</dbReference>
<dbReference type="EMBL" id="JBIVPC010000019">
    <property type="protein sequence ID" value="MFJ6040559.1"/>
    <property type="molecule type" value="Genomic_DNA"/>
</dbReference>
<comment type="caution">
    <text evidence="3">The sequence shown here is derived from an EMBL/GenBank/DDBJ whole genome shotgun (WGS) entry which is preliminary data.</text>
</comment>
<accession>A0ABW8HIQ2</accession>
<dbReference type="SUPFAM" id="SSF48264">
    <property type="entry name" value="Cytochrome P450"/>
    <property type="match status" value="1"/>
</dbReference>
<dbReference type="Proteomes" id="UP001617907">
    <property type="component" value="Unassembled WGS sequence"/>
</dbReference>
<comment type="similarity">
    <text evidence="1 2">Belongs to the cytochrome P450 family.</text>
</comment>
<evidence type="ECO:0000313" key="3">
    <source>
        <dbReference type="EMBL" id="MFJ6040559.1"/>
    </source>
</evidence>
<dbReference type="GeneID" id="95506091"/>
<evidence type="ECO:0000256" key="1">
    <source>
        <dbReference type="ARBA" id="ARBA00010617"/>
    </source>
</evidence>
<keyword evidence="2" id="KW-0560">Oxidoreductase</keyword>
<dbReference type="PANTHER" id="PTHR46696">
    <property type="entry name" value="P450, PUTATIVE (EUROFUNG)-RELATED"/>
    <property type="match status" value="1"/>
</dbReference>
<keyword evidence="2" id="KW-0479">Metal-binding</keyword>
<evidence type="ECO:0000313" key="4">
    <source>
        <dbReference type="Proteomes" id="UP001617907"/>
    </source>
</evidence>